<dbReference type="Pfam" id="PF13770">
    <property type="entry name" value="DUF4169"/>
    <property type="match status" value="1"/>
</dbReference>
<evidence type="ECO:0000313" key="3">
    <source>
        <dbReference type="Proteomes" id="UP000219050"/>
    </source>
</evidence>
<reference evidence="2 3" key="1">
    <citation type="submission" date="2017-05" db="EMBL/GenBank/DDBJ databases">
        <title>Comparative genomic and metabolic analysis of manganese-oxidizing mechanisms in Celeribater manganoxidans DY25T: its adaption to the environment of polymetallic nodule.</title>
        <authorList>
            <person name="Wang X."/>
        </authorList>
    </citation>
    <scope>NUCLEOTIDE SEQUENCE [LARGE SCALE GENOMIC DNA]</scope>
    <source>
        <strain evidence="2 3">DY25</strain>
    </source>
</reference>
<gene>
    <name evidence="2" type="ORF">CBW24_11230</name>
</gene>
<evidence type="ECO:0008006" key="4">
    <source>
        <dbReference type="Google" id="ProtNLM"/>
    </source>
</evidence>
<proteinExistence type="predicted"/>
<sequence>MADTPINLNRVRKERARSARKAAAERNAVLHGLTKAQKTAARGEAERISKLHDAARRDDSAPDRTTTGYAAPEHPAPDHSPSDHPAPDDPEHR</sequence>
<feature type="compositionally biased region" description="Basic residues" evidence="1">
    <location>
        <begin position="10"/>
        <end position="20"/>
    </location>
</feature>
<name>A0A291M0R9_9RHOB</name>
<keyword evidence="3" id="KW-1185">Reference proteome</keyword>
<dbReference type="RefSeq" id="WP_097373637.1">
    <property type="nucleotide sequence ID" value="NZ_CP021404.1"/>
</dbReference>
<dbReference type="Proteomes" id="UP000219050">
    <property type="component" value="Chromosome"/>
</dbReference>
<organism evidence="2 3">
    <name type="scientific">Pacificitalea manganoxidans</name>
    <dbReference type="NCBI Taxonomy" id="1411902"/>
    <lineage>
        <taxon>Bacteria</taxon>
        <taxon>Pseudomonadati</taxon>
        <taxon>Pseudomonadota</taxon>
        <taxon>Alphaproteobacteria</taxon>
        <taxon>Rhodobacterales</taxon>
        <taxon>Paracoccaceae</taxon>
        <taxon>Pacificitalea</taxon>
    </lineage>
</organism>
<evidence type="ECO:0000313" key="2">
    <source>
        <dbReference type="EMBL" id="ATI42522.1"/>
    </source>
</evidence>
<evidence type="ECO:0000256" key="1">
    <source>
        <dbReference type="SAM" id="MobiDB-lite"/>
    </source>
</evidence>
<feature type="region of interest" description="Disordered" evidence="1">
    <location>
        <begin position="1"/>
        <end position="93"/>
    </location>
</feature>
<dbReference type="AlphaFoldDB" id="A0A291M0R9"/>
<protein>
    <recommendedName>
        <fullName evidence="4">DUF4169 domain-containing protein</fullName>
    </recommendedName>
</protein>
<accession>A0A291M0R9</accession>
<dbReference type="EMBL" id="CP021404">
    <property type="protein sequence ID" value="ATI42522.1"/>
    <property type="molecule type" value="Genomic_DNA"/>
</dbReference>
<dbReference type="InterPro" id="IPR025227">
    <property type="entry name" value="DUF4169"/>
</dbReference>
<dbReference type="KEGG" id="cmag:CBW24_11230"/>
<feature type="compositionally biased region" description="Basic and acidic residues" evidence="1">
    <location>
        <begin position="75"/>
        <end position="93"/>
    </location>
</feature>
<feature type="compositionally biased region" description="Basic and acidic residues" evidence="1">
    <location>
        <begin position="41"/>
        <end position="62"/>
    </location>
</feature>
<feature type="compositionally biased region" description="Low complexity" evidence="1">
    <location>
        <begin position="63"/>
        <end position="73"/>
    </location>
</feature>